<evidence type="ECO:0000256" key="9">
    <source>
        <dbReference type="ARBA" id="ARBA00022833"/>
    </source>
</evidence>
<dbReference type="Pfam" id="PF02163">
    <property type="entry name" value="Peptidase_M50"/>
    <property type="match status" value="1"/>
</dbReference>
<evidence type="ECO:0000256" key="7">
    <source>
        <dbReference type="ARBA" id="ARBA00022723"/>
    </source>
</evidence>
<evidence type="ECO:0000256" key="13">
    <source>
        <dbReference type="SAM" id="Phobius"/>
    </source>
</evidence>
<dbReference type="InterPro" id="IPR052348">
    <property type="entry name" value="Metallopeptidase_M50B"/>
</dbReference>
<evidence type="ECO:0000256" key="5">
    <source>
        <dbReference type="ARBA" id="ARBA00022670"/>
    </source>
</evidence>
<evidence type="ECO:0000256" key="4">
    <source>
        <dbReference type="ARBA" id="ARBA00022475"/>
    </source>
</evidence>
<feature type="transmembrane region" description="Helical" evidence="13">
    <location>
        <begin position="89"/>
        <end position="117"/>
    </location>
</feature>
<dbReference type="RefSeq" id="WP_280834735.1">
    <property type="nucleotide sequence ID" value="NZ_JARXVE010000009.1"/>
</dbReference>
<dbReference type="InterPro" id="IPR044537">
    <property type="entry name" value="Rip2-like"/>
</dbReference>
<comment type="similarity">
    <text evidence="3">Belongs to the peptidase M50B family.</text>
</comment>
<protein>
    <submittedName>
        <fullName evidence="15">Zn-dependent protease</fullName>
    </submittedName>
</protein>
<keyword evidence="6 13" id="KW-0812">Transmembrane</keyword>
<dbReference type="CDD" id="cd06158">
    <property type="entry name" value="S2P-M50_like_1"/>
    <property type="match status" value="1"/>
</dbReference>
<keyword evidence="5 15" id="KW-0645">Protease</keyword>
<keyword evidence="16" id="KW-1185">Reference proteome</keyword>
<keyword evidence="12 13" id="KW-0472">Membrane</keyword>
<dbReference type="InterPro" id="IPR008915">
    <property type="entry name" value="Peptidase_M50"/>
</dbReference>
<reference evidence="15 16" key="1">
    <citation type="submission" date="2023-04" db="EMBL/GenBank/DDBJ databases">
        <title>Forest soil microbial communities from Buena Vista Peninsula, Colon Province, Panama.</title>
        <authorList>
            <person name="Bouskill N."/>
        </authorList>
    </citation>
    <scope>NUCLEOTIDE SEQUENCE [LARGE SCALE GENOMIC DNA]</scope>
    <source>
        <strain evidence="15 16">AC80</strain>
    </source>
</reference>
<evidence type="ECO:0000259" key="14">
    <source>
        <dbReference type="Pfam" id="PF02163"/>
    </source>
</evidence>
<evidence type="ECO:0000256" key="2">
    <source>
        <dbReference type="ARBA" id="ARBA00004651"/>
    </source>
</evidence>
<feature type="domain" description="Peptidase M50" evidence="14">
    <location>
        <begin position="50"/>
        <end position="149"/>
    </location>
</feature>
<dbReference type="PANTHER" id="PTHR35864:SF1">
    <property type="entry name" value="ZINC METALLOPROTEASE YWHC-RELATED"/>
    <property type="match status" value="1"/>
</dbReference>
<feature type="transmembrane region" description="Helical" evidence="13">
    <location>
        <begin position="45"/>
        <end position="69"/>
    </location>
</feature>
<keyword evidence="7" id="KW-0479">Metal-binding</keyword>
<dbReference type="GO" id="GO:0006508">
    <property type="term" value="P:proteolysis"/>
    <property type="evidence" value="ECO:0007669"/>
    <property type="project" value="UniProtKB-KW"/>
</dbReference>
<gene>
    <name evidence="15" type="ORF">M2272_004803</name>
</gene>
<comment type="cofactor">
    <cofactor evidence="1">
        <name>Zn(2+)</name>
        <dbReference type="ChEBI" id="CHEBI:29105"/>
    </cofactor>
</comment>
<dbReference type="EMBL" id="JARXVE010000009">
    <property type="protein sequence ID" value="MDH6198144.1"/>
    <property type="molecule type" value="Genomic_DNA"/>
</dbReference>
<evidence type="ECO:0000256" key="12">
    <source>
        <dbReference type="ARBA" id="ARBA00023136"/>
    </source>
</evidence>
<evidence type="ECO:0000256" key="10">
    <source>
        <dbReference type="ARBA" id="ARBA00022989"/>
    </source>
</evidence>
<keyword evidence="11" id="KW-0482">Metalloprotease</keyword>
<sequence length="259" mass="28334">MNIRPLHQSVRPSPVFLAVVAITAAGGVLAWLAGMERTPLSHLGVFILVIAGWLVSLCLHEFGHAYTAWRFGDHDVAVRGYLTLNPLKYSHPLLSLGLPVLFIALGGIGLPGGAVYVRTSWMTNRQKTLVSLAGPAANLVLAVLLLSVTRIFYDPAHAVFWSGLAFLGFLQVTAVALNLLPVPGLDGYGALEPHLSPETQRALEPAKQWGFFILMILLITPALNRWFFSVVFWFVDLSGVPGWLVSIGSQLTRFWSNWL</sequence>
<feature type="transmembrane region" description="Helical" evidence="13">
    <location>
        <begin position="209"/>
        <end position="235"/>
    </location>
</feature>
<evidence type="ECO:0000313" key="16">
    <source>
        <dbReference type="Proteomes" id="UP001160130"/>
    </source>
</evidence>
<dbReference type="Proteomes" id="UP001160130">
    <property type="component" value="Unassembled WGS sequence"/>
</dbReference>
<proteinExistence type="inferred from homology"/>
<dbReference type="GO" id="GO:0008233">
    <property type="term" value="F:peptidase activity"/>
    <property type="evidence" value="ECO:0007669"/>
    <property type="project" value="UniProtKB-KW"/>
</dbReference>
<evidence type="ECO:0000313" key="15">
    <source>
        <dbReference type="EMBL" id="MDH6198144.1"/>
    </source>
</evidence>
<dbReference type="PANTHER" id="PTHR35864">
    <property type="entry name" value="ZINC METALLOPROTEASE MJ0611-RELATED"/>
    <property type="match status" value="1"/>
</dbReference>
<evidence type="ECO:0000256" key="6">
    <source>
        <dbReference type="ARBA" id="ARBA00022692"/>
    </source>
</evidence>
<evidence type="ECO:0000256" key="3">
    <source>
        <dbReference type="ARBA" id="ARBA00007931"/>
    </source>
</evidence>
<keyword evidence="4" id="KW-1003">Cell membrane</keyword>
<feature type="transmembrane region" description="Helical" evidence="13">
    <location>
        <begin position="159"/>
        <end position="180"/>
    </location>
</feature>
<keyword evidence="10 13" id="KW-1133">Transmembrane helix</keyword>
<evidence type="ECO:0000256" key="11">
    <source>
        <dbReference type="ARBA" id="ARBA00023049"/>
    </source>
</evidence>
<evidence type="ECO:0000256" key="1">
    <source>
        <dbReference type="ARBA" id="ARBA00001947"/>
    </source>
</evidence>
<keyword evidence="9" id="KW-0862">Zinc</keyword>
<comment type="subcellular location">
    <subcellularLocation>
        <location evidence="2">Cell membrane</location>
        <topology evidence="2">Multi-pass membrane protein</topology>
    </subcellularLocation>
</comment>
<name>A0ABT6L5D5_9MYCO</name>
<organism evidence="15 16">
    <name type="scientific">Mycolicibacterium frederiksbergense</name>
    <dbReference type="NCBI Taxonomy" id="117567"/>
    <lineage>
        <taxon>Bacteria</taxon>
        <taxon>Bacillati</taxon>
        <taxon>Actinomycetota</taxon>
        <taxon>Actinomycetes</taxon>
        <taxon>Mycobacteriales</taxon>
        <taxon>Mycobacteriaceae</taxon>
        <taxon>Mycolicibacterium</taxon>
    </lineage>
</organism>
<feature type="transmembrane region" description="Helical" evidence="13">
    <location>
        <begin position="15"/>
        <end position="33"/>
    </location>
</feature>
<keyword evidence="8" id="KW-0378">Hydrolase</keyword>
<feature type="transmembrane region" description="Helical" evidence="13">
    <location>
        <begin position="129"/>
        <end position="153"/>
    </location>
</feature>
<accession>A0ABT6L5D5</accession>
<evidence type="ECO:0000256" key="8">
    <source>
        <dbReference type="ARBA" id="ARBA00022801"/>
    </source>
</evidence>
<comment type="caution">
    <text evidence="15">The sequence shown here is derived from an EMBL/GenBank/DDBJ whole genome shotgun (WGS) entry which is preliminary data.</text>
</comment>